<evidence type="ECO:0000256" key="1">
    <source>
        <dbReference type="SAM" id="Phobius"/>
    </source>
</evidence>
<dbReference type="PROSITE" id="PS51257">
    <property type="entry name" value="PROKAR_LIPOPROTEIN"/>
    <property type="match status" value="1"/>
</dbReference>
<dbReference type="Proteomes" id="UP001202134">
    <property type="component" value="Unassembled WGS sequence"/>
</dbReference>
<sequence>MKNFEEKIYLFISAKKLTIPISIMFVVLVISCLIVLYLCALATFKKLDDSAIYNVDTMSEAFEYSVISKTAPDILLNRFVPIKHSCSSMENNQEYLNGNLSLNKGVKVLIERKSTEMIKLTAVFDSQTDNGDKKRRLGTLINNFERCKLYSSVVFNIKLSPQNPIFSLNIIGDIQIGRIIGDAPDGYYPLVQSGQIIIQDKATFTHSLITLSPHLIRPGDTVKMTETKGIIRASHEHSGLTGIFQQTGHQILLSRLYSKTPNPVKPSFFDRVMSDGELAFALSTAIIFIQFIGFYITILFRLALFSSTSGEPNELPKQKEKHDVEKL</sequence>
<keyword evidence="1" id="KW-0472">Membrane</keyword>
<evidence type="ECO:0000313" key="2">
    <source>
        <dbReference type="EMBL" id="MCL1044917.1"/>
    </source>
</evidence>
<dbReference type="EMBL" id="JAKIKU010000003">
    <property type="protein sequence ID" value="MCL1044917.1"/>
    <property type="molecule type" value="Genomic_DNA"/>
</dbReference>
<feature type="transmembrane region" description="Helical" evidence="1">
    <location>
        <begin position="21"/>
        <end position="44"/>
    </location>
</feature>
<feature type="transmembrane region" description="Helical" evidence="1">
    <location>
        <begin position="278"/>
        <end position="300"/>
    </location>
</feature>
<gene>
    <name evidence="2" type="ORF">L2737_06190</name>
</gene>
<evidence type="ECO:0000313" key="3">
    <source>
        <dbReference type="Proteomes" id="UP001202134"/>
    </source>
</evidence>
<organism evidence="2 3">
    <name type="scientific">Shewanella electrodiphila</name>
    <dbReference type="NCBI Taxonomy" id="934143"/>
    <lineage>
        <taxon>Bacteria</taxon>
        <taxon>Pseudomonadati</taxon>
        <taxon>Pseudomonadota</taxon>
        <taxon>Gammaproteobacteria</taxon>
        <taxon>Alteromonadales</taxon>
        <taxon>Shewanellaceae</taxon>
        <taxon>Shewanella</taxon>
    </lineage>
</organism>
<keyword evidence="1" id="KW-1133">Transmembrane helix</keyword>
<name>A0ABT0KM43_9GAMM</name>
<dbReference type="RefSeq" id="WP_248955133.1">
    <property type="nucleotide sequence ID" value="NZ_JAKIKU010000003.1"/>
</dbReference>
<keyword evidence="3" id="KW-1185">Reference proteome</keyword>
<keyword evidence="1" id="KW-0812">Transmembrane</keyword>
<protein>
    <submittedName>
        <fullName evidence="2">Uncharacterized protein</fullName>
    </submittedName>
</protein>
<comment type="caution">
    <text evidence="2">The sequence shown here is derived from an EMBL/GenBank/DDBJ whole genome shotgun (WGS) entry which is preliminary data.</text>
</comment>
<proteinExistence type="predicted"/>
<accession>A0ABT0KM43</accession>
<reference evidence="2 3" key="1">
    <citation type="submission" date="2022-01" db="EMBL/GenBank/DDBJ databases">
        <title>Whole genome-based taxonomy of the Shewanellaceae.</title>
        <authorList>
            <person name="Martin-Rodriguez A.J."/>
        </authorList>
    </citation>
    <scope>NUCLEOTIDE SEQUENCE [LARGE SCALE GENOMIC DNA]</scope>
    <source>
        <strain evidence="2 3">DSM 24955</strain>
    </source>
</reference>